<dbReference type="Gene3D" id="3.30.40.10">
    <property type="entry name" value="Zinc/RING finger domain, C3HC4 (zinc finger)"/>
    <property type="match status" value="1"/>
</dbReference>
<dbReference type="InterPro" id="IPR013083">
    <property type="entry name" value="Znf_RING/FYVE/PHD"/>
</dbReference>
<proteinExistence type="predicted"/>
<dbReference type="AlphaFoldDB" id="A0A3Q2Y4H8"/>
<dbReference type="Ensembl" id="ENSHCOT00000019527.1">
    <property type="protein sequence ID" value="ENSHCOP00000012484.1"/>
    <property type="gene ID" value="ENSHCOG00000015503.1"/>
</dbReference>
<reference evidence="6" key="1">
    <citation type="submission" date="2025-08" db="UniProtKB">
        <authorList>
            <consortium name="Ensembl"/>
        </authorList>
    </citation>
    <scope>IDENTIFICATION</scope>
</reference>
<feature type="domain" description="RING-type" evidence="5">
    <location>
        <begin position="19"/>
        <end position="43"/>
    </location>
</feature>
<dbReference type="InterPro" id="IPR017907">
    <property type="entry name" value="Znf_RING_CS"/>
</dbReference>
<dbReference type="PROSITE" id="PS50089">
    <property type="entry name" value="ZF_RING_2"/>
    <property type="match status" value="1"/>
</dbReference>
<dbReference type="STRING" id="109280.ENSHCOP00000012484"/>
<evidence type="ECO:0000313" key="7">
    <source>
        <dbReference type="Proteomes" id="UP000264820"/>
    </source>
</evidence>
<dbReference type="InterPro" id="IPR001841">
    <property type="entry name" value="Znf_RING"/>
</dbReference>
<dbReference type="PROSITE" id="PS00518">
    <property type="entry name" value="ZF_RING_1"/>
    <property type="match status" value="1"/>
</dbReference>
<keyword evidence="2 4" id="KW-0863">Zinc-finger</keyword>
<evidence type="ECO:0000256" key="3">
    <source>
        <dbReference type="ARBA" id="ARBA00022833"/>
    </source>
</evidence>
<sequence>ADLAVSSRSGSVLEDELSCPVCCEIFKEPVVLKCSHSFCRACLHCPSIAKNLHV</sequence>
<keyword evidence="1" id="KW-0479">Metal-binding</keyword>
<evidence type="ECO:0000256" key="2">
    <source>
        <dbReference type="ARBA" id="ARBA00022771"/>
    </source>
</evidence>
<protein>
    <recommendedName>
        <fullName evidence="5">RING-type domain-containing protein</fullName>
    </recommendedName>
</protein>
<accession>A0A3Q2Y4H8</accession>
<keyword evidence="3" id="KW-0862">Zinc</keyword>
<dbReference type="SUPFAM" id="SSF57850">
    <property type="entry name" value="RING/U-box"/>
    <property type="match status" value="1"/>
</dbReference>
<dbReference type="InterPro" id="IPR027370">
    <property type="entry name" value="Znf-RING_euk"/>
</dbReference>
<evidence type="ECO:0000256" key="4">
    <source>
        <dbReference type="PROSITE-ProRule" id="PRU00175"/>
    </source>
</evidence>
<dbReference type="Proteomes" id="UP000264820">
    <property type="component" value="Unplaced"/>
</dbReference>
<dbReference type="OMA" id="CRACLHC"/>
<dbReference type="SMART" id="SM00184">
    <property type="entry name" value="RING"/>
    <property type="match status" value="1"/>
</dbReference>
<dbReference type="Pfam" id="PF13445">
    <property type="entry name" value="zf-RING_UBOX"/>
    <property type="match status" value="1"/>
</dbReference>
<evidence type="ECO:0000259" key="5">
    <source>
        <dbReference type="PROSITE" id="PS50089"/>
    </source>
</evidence>
<name>A0A3Q2Y4H8_HIPCM</name>
<evidence type="ECO:0000256" key="1">
    <source>
        <dbReference type="ARBA" id="ARBA00022723"/>
    </source>
</evidence>
<reference evidence="6" key="2">
    <citation type="submission" date="2025-09" db="UniProtKB">
        <authorList>
            <consortium name="Ensembl"/>
        </authorList>
    </citation>
    <scope>IDENTIFICATION</scope>
</reference>
<evidence type="ECO:0000313" key="6">
    <source>
        <dbReference type="Ensembl" id="ENSHCOP00000012484.1"/>
    </source>
</evidence>
<organism evidence="6 7">
    <name type="scientific">Hippocampus comes</name>
    <name type="common">Tiger tail seahorse</name>
    <dbReference type="NCBI Taxonomy" id="109280"/>
    <lineage>
        <taxon>Eukaryota</taxon>
        <taxon>Metazoa</taxon>
        <taxon>Chordata</taxon>
        <taxon>Craniata</taxon>
        <taxon>Vertebrata</taxon>
        <taxon>Euteleostomi</taxon>
        <taxon>Actinopterygii</taxon>
        <taxon>Neopterygii</taxon>
        <taxon>Teleostei</taxon>
        <taxon>Neoteleostei</taxon>
        <taxon>Acanthomorphata</taxon>
        <taxon>Syngnathiaria</taxon>
        <taxon>Syngnathiformes</taxon>
        <taxon>Syngnathoidei</taxon>
        <taxon>Syngnathidae</taxon>
        <taxon>Hippocampus</taxon>
    </lineage>
</organism>
<keyword evidence="7" id="KW-1185">Reference proteome</keyword>
<dbReference type="GO" id="GO:0008270">
    <property type="term" value="F:zinc ion binding"/>
    <property type="evidence" value="ECO:0007669"/>
    <property type="project" value="UniProtKB-KW"/>
</dbReference>